<dbReference type="RefSeq" id="XP_024583685.1">
    <property type="nucleotide sequence ID" value="XM_024718270.1"/>
</dbReference>
<dbReference type="OMA" id="CLADNEH"/>
<sequence>MKIYFSFLAVLAVAEGYSKPDGFEICGVVGGPHGKAFDDTPLIQHGQKVTSVTICQGHRLDGLGINFNPPDGMSQDPFHGSKKNCMTHNLASDEYITHWEAQTVKADDKTKISYIRLMNNKGVYYEGGKETKDETKKQGCDAPEDFQLGGFQGRSGQEIDAVGPIWVSRYPLKPTEPDKPALPYQPAQPYQPAPVKSAQPYLPYQYDQTKQTVQTVQSAPNLGVIQST</sequence>
<reference evidence="5" key="1">
    <citation type="submission" date="2014-09" db="EMBL/GenBank/DDBJ databases">
        <authorList>
            <person name="Sharma Rahul"/>
            <person name="Thines Marco"/>
        </authorList>
    </citation>
    <scope>NUCLEOTIDE SEQUENCE [LARGE SCALE GENOMIC DNA]</scope>
</reference>
<feature type="signal peptide" evidence="2">
    <location>
        <begin position="1"/>
        <end position="16"/>
    </location>
</feature>
<dbReference type="STRING" id="4781.A0A0P1AXZ5"/>
<evidence type="ECO:0000313" key="5">
    <source>
        <dbReference type="Proteomes" id="UP000054928"/>
    </source>
</evidence>
<dbReference type="Pfam" id="PF01419">
    <property type="entry name" value="Jacalin"/>
    <property type="match status" value="1"/>
</dbReference>
<keyword evidence="4" id="KW-0430">Lectin</keyword>
<dbReference type="Proteomes" id="UP000054928">
    <property type="component" value="Unassembled WGS sequence"/>
</dbReference>
<dbReference type="AlphaFoldDB" id="A0A0P1AXZ5"/>
<dbReference type="InterPro" id="IPR001229">
    <property type="entry name" value="Jacalin-like_lectin_dom"/>
</dbReference>
<dbReference type="PROSITE" id="PS51752">
    <property type="entry name" value="JACALIN_LECTIN"/>
    <property type="match status" value="1"/>
</dbReference>
<keyword evidence="2" id="KW-0732">Signal</keyword>
<feature type="compositionally biased region" description="Low complexity" evidence="1">
    <location>
        <begin position="181"/>
        <end position="194"/>
    </location>
</feature>
<feature type="region of interest" description="Disordered" evidence="1">
    <location>
        <begin position="175"/>
        <end position="198"/>
    </location>
</feature>
<dbReference type="SUPFAM" id="SSF51101">
    <property type="entry name" value="Mannose-binding lectins"/>
    <property type="match status" value="1"/>
</dbReference>
<evidence type="ECO:0000259" key="3">
    <source>
        <dbReference type="PROSITE" id="PS51752"/>
    </source>
</evidence>
<dbReference type="Gene3D" id="2.100.10.30">
    <property type="entry name" value="Jacalin-like lectin domain"/>
    <property type="match status" value="1"/>
</dbReference>
<dbReference type="EMBL" id="CCYD01002457">
    <property type="protein sequence ID" value="CEG47316.1"/>
    <property type="molecule type" value="Genomic_DNA"/>
</dbReference>
<dbReference type="GO" id="GO:0030246">
    <property type="term" value="F:carbohydrate binding"/>
    <property type="evidence" value="ECO:0007669"/>
    <property type="project" value="UniProtKB-KW"/>
</dbReference>
<evidence type="ECO:0000256" key="1">
    <source>
        <dbReference type="SAM" id="MobiDB-lite"/>
    </source>
</evidence>
<evidence type="ECO:0000256" key="2">
    <source>
        <dbReference type="SAM" id="SignalP"/>
    </source>
</evidence>
<feature type="domain" description="Jacalin-type lectin" evidence="3">
    <location>
        <begin position="23"/>
        <end position="168"/>
    </location>
</feature>
<organism evidence="4 5">
    <name type="scientific">Plasmopara halstedii</name>
    <name type="common">Downy mildew of sunflower</name>
    <dbReference type="NCBI Taxonomy" id="4781"/>
    <lineage>
        <taxon>Eukaryota</taxon>
        <taxon>Sar</taxon>
        <taxon>Stramenopiles</taxon>
        <taxon>Oomycota</taxon>
        <taxon>Peronosporomycetes</taxon>
        <taxon>Peronosporales</taxon>
        <taxon>Peronosporaceae</taxon>
        <taxon>Plasmopara</taxon>
    </lineage>
</organism>
<dbReference type="GeneID" id="36399026"/>
<name>A0A0P1AXZ5_PLAHL</name>
<keyword evidence="5" id="KW-1185">Reference proteome</keyword>
<evidence type="ECO:0000313" key="4">
    <source>
        <dbReference type="EMBL" id="CEG47316.1"/>
    </source>
</evidence>
<dbReference type="OrthoDB" id="40902at2759"/>
<protein>
    <submittedName>
        <fullName evidence="4">Mannose-binding lectin</fullName>
    </submittedName>
</protein>
<feature type="chain" id="PRO_5006059026" evidence="2">
    <location>
        <begin position="17"/>
        <end position="228"/>
    </location>
</feature>
<dbReference type="SMART" id="SM00915">
    <property type="entry name" value="Jacalin"/>
    <property type="match status" value="1"/>
</dbReference>
<dbReference type="InterPro" id="IPR036404">
    <property type="entry name" value="Jacalin-like_lectin_dom_sf"/>
</dbReference>
<accession>A0A0P1AXZ5</accession>
<proteinExistence type="predicted"/>